<protein>
    <recommendedName>
        <fullName evidence="4">Antitoxin</fullName>
    </recommendedName>
</protein>
<accession>A0A1F6FPE6</accession>
<evidence type="ECO:0008006" key="4">
    <source>
        <dbReference type="Google" id="ProtNLM"/>
    </source>
</evidence>
<gene>
    <name evidence="2" type="ORF">A2592_03380</name>
</gene>
<name>A0A1F6FPE6_9BACT</name>
<sequence>MNTKTDKDIVGLKELRENMETYIERVNKGESITVFRRSTPLFRITPIDAEEGGWETVIDFTKESGHGVPIEQLLASMKKMHGQKSKIS</sequence>
<dbReference type="InterPro" id="IPR036165">
    <property type="entry name" value="YefM-like_sf"/>
</dbReference>
<evidence type="ECO:0000313" key="3">
    <source>
        <dbReference type="Proteomes" id="UP000179230"/>
    </source>
</evidence>
<dbReference type="AlphaFoldDB" id="A0A1F6FPE6"/>
<dbReference type="EMBL" id="MFMT01000042">
    <property type="protein sequence ID" value="OGG87736.1"/>
    <property type="molecule type" value="Genomic_DNA"/>
</dbReference>
<evidence type="ECO:0000256" key="1">
    <source>
        <dbReference type="ARBA" id="ARBA00009981"/>
    </source>
</evidence>
<evidence type="ECO:0000313" key="2">
    <source>
        <dbReference type="EMBL" id="OGG87736.1"/>
    </source>
</evidence>
<dbReference type="SUPFAM" id="SSF143120">
    <property type="entry name" value="YefM-like"/>
    <property type="match status" value="1"/>
</dbReference>
<dbReference type="Proteomes" id="UP000179230">
    <property type="component" value="Unassembled WGS sequence"/>
</dbReference>
<proteinExistence type="inferred from homology"/>
<organism evidence="2 3">
    <name type="scientific">Candidatus Kaiserbacteria bacterium RIFOXYD1_FULL_42_15</name>
    <dbReference type="NCBI Taxonomy" id="1798532"/>
    <lineage>
        <taxon>Bacteria</taxon>
        <taxon>Candidatus Kaiseribacteriota</taxon>
    </lineage>
</organism>
<reference evidence="2 3" key="1">
    <citation type="journal article" date="2016" name="Nat. Commun.">
        <title>Thousands of microbial genomes shed light on interconnected biogeochemical processes in an aquifer system.</title>
        <authorList>
            <person name="Anantharaman K."/>
            <person name="Brown C.T."/>
            <person name="Hug L.A."/>
            <person name="Sharon I."/>
            <person name="Castelle C.J."/>
            <person name="Probst A.J."/>
            <person name="Thomas B.C."/>
            <person name="Singh A."/>
            <person name="Wilkins M.J."/>
            <person name="Karaoz U."/>
            <person name="Brodie E.L."/>
            <person name="Williams K.H."/>
            <person name="Hubbard S.S."/>
            <person name="Banfield J.F."/>
        </authorList>
    </citation>
    <scope>NUCLEOTIDE SEQUENCE [LARGE SCALE GENOMIC DNA]</scope>
</reference>
<comment type="similarity">
    <text evidence="1">Belongs to the phD/YefM antitoxin family.</text>
</comment>
<dbReference type="NCBIfam" id="TIGR01552">
    <property type="entry name" value="phd_fam"/>
    <property type="match status" value="1"/>
</dbReference>
<comment type="caution">
    <text evidence="2">The sequence shown here is derived from an EMBL/GenBank/DDBJ whole genome shotgun (WGS) entry which is preliminary data.</text>
</comment>